<proteinExistence type="predicted"/>
<keyword evidence="3" id="KW-1185">Reference proteome</keyword>
<dbReference type="InterPro" id="IPR000873">
    <property type="entry name" value="AMP-dep_synth/lig_dom"/>
</dbReference>
<comment type="caution">
    <text evidence="2">The sequence shown here is derived from an EMBL/GenBank/DDBJ whole genome shotgun (WGS) entry which is preliminary data.</text>
</comment>
<dbReference type="Proteomes" id="UP000247233">
    <property type="component" value="Unassembled WGS sequence"/>
</dbReference>
<dbReference type="PANTHER" id="PTHR43767:SF1">
    <property type="entry name" value="NONRIBOSOMAL PEPTIDE SYNTHASE PES1 (EUROFUNG)-RELATED"/>
    <property type="match status" value="1"/>
</dbReference>
<dbReference type="CDD" id="cd04433">
    <property type="entry name" value="AFD_class_I"/>
    <property type="match status" value="1"/>
</dbReference>
<name>A0A317W220_9EURO</name>
<dbReference type="InterPro" id="IPR050237">
    <property type="entry name" value="ATP-dep_AMP-bd_enzyme"/>
</dbReference>
<dbReference type="AlphaFoldDB" id="A0A317W220"/>
<gene>
    <name evidence="2" type="ORF">BO70DRAFT_316720</name>
</gene>
<feature type="domain" description="Carrier" evidence="1">
    <location>
        <begin position="597"/>
        <end position="673"/>
    </location>
</feature>
<protein>
    <submittedName>
        <fullName evidence="2">Acetyl-CoA synthetase-like protein</fullName>
    </submittedName>
</protein>
<dbReference type="InterPro" id="IPR045851">
    <property type="entry name" value="AMP-bd_C_sf"/>
</dbReference>
<dbReference type="GeneID" id="37062594"/>
<dbReference type="EMBL" id="MSFL01000016">
    <property type="protein sequence ID" value="PWY79228.1"/>
    <property type="molecule type" value="Genomic_DNA"/>
</dbReference>
<evidence type="ECO:0000313" key="2">
    <source>
        <dbReference type="EMBL" id="PWY79228.1"/>
    </source>
</evidence>
<dbReference type="PANTHER" id="PTHR43767">
    <property type="entry name" value="LONG-CHAIN-FATTY-ACID--COA LIGASE"/>
    <property type="match status" value="1"/>
</dbReference>
<evidence type="ECO:0000259" key="1">
    <source>
        <dbReference type="PROSITE" id="PS50075"/>
    </source>
</evidence>
<dbReference type="SUPFAM" id="SSF47336">
    <property type="entry name" value="ACP-like"/>
    <property type="match status" value="1"/>
</dbReference>
<evidence type="ECO:0000313" key="3">
    <source>
        <dbReference type="Proteomes" id="UP000247233"/>
    </source>
</evidence>
<dbReference type="InterPro" id="IPR036736">
    <property type="entry name" value="ACP-like_sf"/>
</dbReference>
<dbReference type="VEuPathDB" id="FungiDB:BO70DRAFT_316720"/>
<dbReference type="PROSITE" id="PS00455">
    <property type="entry name" value="AMP_BINDING"/>
    <property type="match status" value="1"/>
</dbReference>
<dbReference type="Gene3D" id="3.30.559.30">
    <property type="entry name" value="Nonribosomal peptide synthetase, condensation domain"/>
    <property type="match status" value="1"/>
</dbReference>
<dbReference type="RefSeq" id="XP_025398448.1">
    <property type="nucleotide sequence ID" value="XM_025540357.1"/>
</dbReference>
<dbReference type="PROSITE" id="PS50075">
    <property type="entry name" value="CARRIER"/>
    <property type="match status" value="1"/>
</dbReference>
<reference evidence="2 3" key="1">
    <citation type="submission" date="2016-12" db="EMBL/GenBank/DDBJ databases">
        <title>The genomes of Aspergillus section Nigri reveals drivers in fungal speciation.</title>
        <authorList>
            <consortium name="DOE Joint Genome Institute"/>
            <person name="Vesth T.C."/>
            <person name="Nybo J."/>
            <person name="Theobald S."/>
            <person name="Brandl J."/>
            <person name="Frisvad J.C."/>
            <person name="Nielsen K.F."/>
            <person name="Lyhne E.K."/>
            <person name="Kogle M.E."/>
            <person name="Kuo A."/>
            <person name="Riley R."/>
            <person name="Clum A."/>
            <person name="Nolan M."/>
            <person name="Lipzen A."/>
            <person name="Salamov A."/>
            <person name="Henrissat B."/>
            <person name="Wiebenga A."/>
            <person name="De Vries R.P."/>
            <person name="Grigoriev I.V."/>
            <person name="Mortensen U.H."/>
            <person name="Andersen M.R."/>
            <person name="Baker S.E."/>
        </authorList>
    </citation>
    <scope>NUCLEOTIDE SEQUENCE [LARGE SCALE GENOMIC DNA]</scope>
    <source>
        <strain evidence="2 3">CBS 117.55</strain>
    </source>
</reference>
<dbReference type="InterPro" id="IPR009081">
    <property type="entry name" value="PP-bd_ACP"/>
</dbReference>
<organism evidence="2 3">
    <name type="scientific">Aspergillus heteromorphus CBS 117.55</name>
    <dbReference type="NCBI Taxonomy" id="1448321"/>
    <lineage>
        <taxon>Eukaryota</taxon>
        <taxon>Fungi</taxon>
        <taxon>Dikarya</taxon>
        <taxon>Ascomycota</taxon>
        <taxon>Pezizomycotina</taxon>
        <taxon>Eurotiomycetes</taxon>
        <taxon>Eurotiomycetidae</taxon>
        <taxon>Eurotiales</taxon>
        <taxon>Aspergillaceae</taxon>
        <taxon>Aspergillus</taxon>
        <taxon>Aspergillus subgen. Circumdati</taxon>
    </lineage>
</organism>
<dbReference type="GO" id="GO:0016878">
    <property type="term" value="F:acid-thiol ligase activity"/>
    <property type="evidence" value="ECO:0007669"/>
    <property type="project" value="UniProtKB-ARBA"/>
</dbReference>
<dbReference type="InterPro" id="IPR042099">
    <property type="entry name" value="ANL_N_sf"/>
</dbReference>
<dbReference type="STRING" id="1448321.A0A317W220"/>
<dbReference type="SUPFAM" id="SSF56801">
    <property type="entry name" value="Acetyl-CoA synthetase-like"/>
    <property type="match status" value="1"/>
</dbReference>
<dbReference type="Gene3D" id="3.40.50.12780">
    <property type="entry name" value="N-terminal domain of ligase-like"/>
    <property type="match status" value="1"/>
</dbReference>
<dbReference type="InterPro" id="IPR020845">
    <property type="entry name" value="AMP-binding_CS"/>
</dbReference>
<dbReference type="Gene3D" id="3.30.300.30">
    <property type="match status" value="1"/>
</dbReference>
<dbReference type="OrthoDB" id="10253869at2759"/>
<sequence length="1187" mass="129742">MTLIDSKTKADMSILSEISGIPTTEDRRSLLERLEQTVRDHPDALASICAHQSPGLYGLGGHEKNGTSTESPPAHPRVTYSEFYRGVKQLAASLKGLGLGDGSPLFVILGNSVEHTLSTWGAYRAGCTHVSINPQSLANAAEARHMVKTALDVQKAPTAAVVVKDREMAKQWDHLFPDLDCVKIAVEEATGAWLSFGKVMASTVGNASDNNVNGQPSSERRAETSIFFTSGTTSLPKGCIIDVSAWVTALETRSTLGAVSRGDKILVLIPSSHAFGCMSMILPLTRGGTIVYTSYLGFNPNVTMETMRREECTHLVLVSTLSHALITANPSAHRGIKPLETVVFGGMGPSPPLVAEFRRTFSPRSIENLYGMTEGAFCSTGRVENVDAITKDGCIAAGLPTWGGKVRICAPGTQTPVPRGTPGEFHYSGYQIVKGYLGVESKDFYHDKDGRVWFNTGDQAVIHTDGLLYTLGRYKELIVRGGKNISPSAIESTLGQKPELYALNPQAVPLPDPVAGEVPVIVVNRTITHDVVRKIMDTVLENMGPMYIPSKIISIETLGRQDYPRTSSGKVQKGSLAALVRQYEETLASVDPDIPSTGTSSIGDKVAHIWAGTLGLSATELDLHAKLSERSDSITSMRVHSKVRRETGRDVSFAAWSSADTIAGQAKLFEHATVMGQGKKAPVVAKIRQGGPKAEDMAHLTADPSRFNATQELINKAIGPHQLSWDDVADVIPTTDHIDLLVRSHVMDFMDVHISVLTLNADSQRLRSALEAALAVNPLLLSFIVIDETFHVADRALYVTIHPTRKILDQCIIDYGVLESMEDVYRIKRRWPEEYIISMPGPLCRFLIAFVKETNSTVLIMRISHTIMDATYHDIFAEDLDRALGGQTLEPHIPFKAWADTFYHMQYSPTAQPALDYHAGQMQVLKTHKPVTWPTPTPTLVVSPDRIDDDVPALKFDLSGLLALRRHHPDITPPTIPKAALSLLALYHTKHTQAILFNLEAARSGFPFLPPSVSELGSFNAADVAGPLVTGNIQAITYDPNETVLRLLQRMQEQQRLVTKHANAPWRRIMEKMPILADLYPEAADALLFNWTGANTFEESGTRQLYQNIQAPHIFFRPKTGLMVDAGLTGKDGTDLVVSMTGTIANTSGDCIDRLGEGFRRISTWLVAQENWGRPVKDFPECLGVVC</sequence>
<dbReference type="SUPFAM" id="SSF52777">
    <property type="entry name" value="CoA-dependent acyltransferases"/>
    <property type="match status" value="2"/>
</dbReference>
<accession>A0A317W220</accession>
<dbReference type="Pfam" id="PF00501">
    <property type="entry name" value="AMP-binding"/>
    <property type="match status" value="1"/>
</dbReference>